<feature type="domain" description="Deacetylase PdaC" evidence="2">
    <location>
        <begin position="31"/>
        <end position="94"/>
    </location>
</feature>
<dbReference type="OrthoDB" id="5637at2"/>
<accession>A0A2N5N6G7</accession>
<proteinExistence type="predicted"/>
<protein>
    <recommendedName>
        <fullName evidence="5">DUF3298 domain-containing protein</fullName>
    </recommendedName>
</protein>
<gene>
    <name evidence="3" type="ORF">B8V81_4331</name>
</gene>
<evidence type="ECO:0008006" key="5">
    <source>
        <dbReference type="Google" id="ProtNLM"/>
    </source>
</evidence>
<dbReference type="Proteomes" id="UP000234789">
    <property type="component" value="Unassembled WGS sequence"/>
</dbReference>
<dbReference type="InterPro" id="IPR021729">
    <property type="entry name" value="DUF3298"/>
</dbReference>
<evidence type="ECO:0000259" key="1">
    <source>
        <dbReference type="Pfam" id="PF11738"/>
    </source>
</evidence>
<sequence length="203" mass="22811">MPFVQPASVHTSRVVRPKTELLLPVVSIAGEEEATAAINGSIRSAARMLMEEQGSLDDPRSEMLGFYELKNNQKGVLSLSLFNYAYTGGAHGLTLQRSLTFLNDEGKPIPLSGLFKPGSDYRKRLSELVARQIKQRDIQTLQPFEGIRPDQDYYIADRALVIWFSVYEITPYVFGFPYFPISVYDLTDLIREDGPLGVMDVND</sequence>
<comment type="caution">
    <text evidence="3">The sequence shown here is derived from an EMBL/GenBank/DDBJ whole genome shotgun (WGS) entry which is preliminary data.</text>
</comment>
<dbReference type="AlphaFoldDB" id="A0A2N5N6G7"/>
<dbReference type="Pfam" id="PF11738">
    <property type="entry name" value="DUF3298"/>
    <property type="match status" value="1"/>
</dbReference>
<evidence type="ECO:0000313" key="4">
    <source>
        <dbReference type="Proteomes" id="UP000234789"/>
    </source>
</evidence>
<keyword evidence="4" id="KW-1185">Reference proteome</keyword>
<name>A0A2N5N6G7_9BACL</name>
<dbReference type="EMBL" id="NFEZ01000004">
    <property type="protein sequence ID" value="PLT45900.1"/>
    <property type="molecule type" value="Genomic_DNA"/>
</dbReference>
<dbReference type="Gene3D" id="3.30.565.40">
    <property type="entry name" value="Fervidobacterium nodosum Rt17-B1 like"/>
    <property type="match status" value="1"/>
</dbReference>
<dbReference type="Pfam" id="PF13739">
    <property type="entry name" value="PdaC"/>
    <property type="match status" value="1"/>
</dbReference>
<evidence type="ECO:0000259" key="2">
    <source>
        <dbReference type="Pfam" id="PF13739"/>
    </source>
</evidence>
<reference evidence="3 4" key="1">
    <citation type="submission" date="2017-05" db="EMBL/GenBank/DDBJ databases">
        <title>Functional genome analysis of Paenibacillus pasadenensis strain R16: insights on endophytic life style and antifungal activity.</title>
        <authorList>
            <person name="Passera A."/>
            <person name="Marcolungo L."/>
            <person name="Casati P."/>
            <person name="Brasca M."/>
            <person name="Quaglino F."/>
            <person name="Delledonne M."/>
        </authorList>
    </citation>
    <scope>NUCLEOTIDE SEQUENCE [LARGE SCALE GENOMIC DNA]</scope>
    <source>
        <strain evidence="3 4">R16</strain>
    </source>
</reference>
<dbReference type="RefSeq" id="WP_028597703.1">
    <property type="nucleotide sequence ID" value="NZ_BIMM01000004.1"/>
</dbReference>
<organism evidence="3 4">
    <name type="scientific">Paenibacillus pasadenensis</name>
    <dbReference type="NCBI Taxonomy" id="217090"/>
    <lineage>
        <taxon>Bacteria</taxon>
        <taxon>Bacillati</taxon>
        <taxon>Bacillota</taxon>
        <taxon>Bacilli</taxon>
        <taxon>Bacillales</taxon>
        <taxon>Paenibacillaceae</taxon>
        <taxon>Paenibacillus</taxon>
    </lineage>
</organism>
<dbReference type="InterPro" id="IPR025303">
    <property type="entry name" value="PdaC"/>
</dbReference>
<evidence type="ECO:0000313" key="3">
    <source>
        <dbReference type="EMBL" id="PLT45900.1"/>
    </source>
</evidence>
<dbReference type="Gene3D" id="3.90.640.20">
    <property type="entry name" value="Heat-shock cognate protein, ATPase"/>
    <property type="match status" value="1"/>
</dbReference>
<dbReference type="InterPro" id="IPR037126">
    <property type="entry name" value="PdaC/RsiV-like_sf"/>
</dbReference>
<feature type="domain" description="DUF3298" evidence="1">
    <location>
        <begin position="114"/>
        <end position="182"/>
    </location>
</feature>